<dbReference type="PANTHER" id="PTHR42794">
    <property type="entry name" value="HEMIN IMPORT ATP-BINDING PROTEIN HMUV"/>
    <property type="match status" value="1"/>
</dbReference>
<proteinExistence type="predicted"/>
<evidence type="ECO:0000256" key="1">
    <source>
        <dbReference type="ARBA" id="ARBA00022741"/>
    </source>
</evidence>
<dbReference type="eggNOG" id="COG1120">
    <property type="taxonomic scope" value="Bacteria"/>
</dbReference>
<dbReference type="OrthoDB" id="9806149at2"/>
<evidence type="ECO:0000313" key="4">
    <source>
        <dbReference type="EMBL" id="ABI66797.1"/>
    </source>
</evidence>
<dbReference type="KEGG" id="mmr:Mmar10_2511"/>
<dbReference type="InterPro" id="IPR003593">
    <property type="entry name" value="AAA+_ATPase"/>
</dbReference>
<dbReference type="SMART" id="SM00382">
    <property type="entry name" value="AAA"/>
    <property type="match status" value="1"/>
</dbReference>
<evidence type="ECO:0000256" key="2">
    <source>
        <dbReference type="ARBA" id="ARBA00022840"/>
    </source>
</evidence>
<feature type="domain" description="ABC transporter" evidence="3">
    <location>
        <begin position="4"/>
        <end position="239"/>
    </location>
</feature>
<evidence type="ECO:0000313" key="5">
    <source>
        <dbReference type="Proteomes" id="UP000001964"/>
    </source>
</evidence>
<dbReference type="GO" id="GO:0005524">
    <property type="term" value="F:ATP binding"/>
    <property type="evidence" value="ECO:0007669"/>
    <property type="project" value="UniProtKB-KW"/>
</dbReference>
<name>Q0ALP6_MARMM</name>
<dbReference type="Pfam" id="PF00005">
    <property type="entry name" value="ABC_tran"/>
    <property type="match status" value="1"/>
</dbReference>
<keyword evidence="1" id="KW-0547">Nucleotide-binding</keyword>
<evidence type="ECO:0000259" key="3">
    <source>
        <dbReference type="PROSITE" id="PS50893"/>
    </source>
</evidence>
<accession>Q0ALP6</accession>
<dbReference type="AlphaFoldDB" id="Q0ALP6"/>
<dbReference type="HOGENOM" id="CLU_000604_1_11_5"/>
<dbReference type="InterPro" id="IPR027417">
    <property type="entry name" value="P-loop_NTPase"/>
</dbReference>
<dbReference type="EMBL" id="CP000449">
    <property type="protein sequence ID" value="ABI66797.1"/>
    <property type="molecule type" value="Genomic_DNA"/>
</dbReference>
<dbReference type="STRING" id="394221.Mmar10_2511"/>
<dbReference type="Proteomes" id="UP000001964">
    <property type="component" value="Chromosome"/>
</dbReference>
<keyword evidence="2" id="KW-0067">ATP-binding</keyword>
<dbReference type="PANTHER" id="PTHR42794:SF2">
    <property type="entry name" value="ABC TRANSPORTER ATP-BINDING PROTEIN"/>
    <property type="match status" value="1"/>
</dbReference>
<dbReference type="SUPFAM" id="SSF52540">
    <property type="entry name" value="P-loop containing nucleoside triphosphate hydrolases"/>
    <property type="match status" value="1"/>
</dbReference>
<dbReference type="PROSITE" id="PS00211">
    <property type="entry name" value="ABC_TRANSPORTER_1"/>
    <property type="match status" value="1"/>
</dbReference>
<dbReference type="RefSeq" id="WP_011644441.1">
    <property type="nucleotide sequence ID" value="NC_008347.1"/>
</dbReference>
<reference evidence="4 5" key="1">
    <citation type="submission" date="2006-08" db="EMBL/GenBank/DDBJ databases">
        <title>Complete sequence of Maricaulis maris MCS10.</title>
        <authorList>
            <consortium name="US DOE Joint Genome Institute"/>
            <person name="Copeland A."/>
            <person name="Lucas S."/>
            <person name="Lapidus A."/>
            <person name="Barry K."/>
            <person name="Detter J.C."/>
            <person name="Glavina del Rio T."/>
            <person name="Hammon N."/>
            <person name="Israni S."/>
            <person name="Dalin E."/>
            <person name="Tice H."/>
            <person name="Pitluck S."/>
            <person name="Saunders E."/>
            <person name="Brettin T."/>
            <person name="Bruce D."/>
            <person name="Han C."/>
            <person name="Tapia R."/>
            <person name="Gilna P."/>
            <person name="Schmutz J."/>
            <person name="Larimer F."/>
            <person name="Land M."/>
            <person name="Hauser L."/>
            <person name="Kyrpides N."/>
            <person name="Mikhailova N."/>
            <person name="Viollier P."/>
            <person name="Stephens C."/>
            <person name="Richardson P."/>
        </authorList>
    </citation>
    <scope>NUCLEOTIDE SEQUENCE [LARGE SCALE GENOMIC DNA]</scope>
    <source>
        <strain evidence="4 5">MCS10</strain>
    </source>
</reference>
<gene>
    <name evidence="4" type="ordered locus">Mmar10_2511</name>
</gene>
<protein>
    <submittedName>
        <fullName evidence="4">ABC transporter related protein</fullName>
    </submittedName>
</protein>
<keyword evidence="5" id="KW-1185">Reference proteome</keyword>
<dbReference type="GO" id="GO:0016887">
    <property type="term" value="F:ATP hydrolysis activity"/>
    <property type="evidence" value="ECO:0007669"/>
    <property type="project" value="InterPro"/>
</dbReference>
<dbReference type="InterPro" id="IPR003439">
    <property type="entry name" value="ABC_transporter-like_ATP-bd"/>
</dbReference>
<dbReference type="Gene3D" id="3.40.50.300">
    <property type="entry name" value="P-loop containing nucleotide triphosphate hydrolases"/>
    <property type="match status" value="1"/>
</dbReference>
<sequence>MTRINVDQLSYRPGATELFSKLSLTLDGPGLVALVGPNGAGKSSLLRLLAGLATPDAGDVRLEGRSLASMEDAARARTLAYLPPDGRASWPLTVHRLVALGRIPHLKPLRKLGADDDSAINAALARTATGHLADRRFDTLSSGEKARVLLARALSVGAGTLLLDEPMAALDVRHQLAVMGILAAEARSGTLVVVSLHALDLAARHADRVIVLDAGRVVADGTPERALEPSVLAGTFGVEAPDGLTRGGLRLPS</sequence>
<dbReference type="PROSITE" id="PS50893">
    <property type="entry name" value="ABC_TRANSPORTER_2"/>
    <property type="match status" value="1"/>
</dbReference>
<organism evidence="4 5">
    <name type="scientific">Maricaulis maris (strain MCS10)</name>
    <name type="common">Caulobacter maris</name>
    <dbReference type="NCBI Taxonomy" id="394221"/>
    <lineage>
        <taxon>Bacteria</taxon>
        <taxon>Pseudomonadati</taxon>
        <taxon>Pseudomonadota</taxon>
        <taxon>Alphaproteobacteria</taxon>
        <taxon>Maricaulales</taxon>
        <taxon>Maricaulaceae</taxon>
        <taxon>Maricaulis</taxon>
    </lineage>
</organism>
<dbReference type="InterPro" id="IPR017871">
    <property type="entry name" value="ABC_transporter-like_CS"/>
</dbReference>
<dbReference type="CDD" id="cd03214">
    <property type="entry name" value="ABC_Iron-Siderophores_B12_Hemin"/>
    <property type="match status" value="1"/>
</dbReference>